<dbReference type="InterPro" id="IPR050243">
    <property type="entry name" value="PHP_phosphatase"/>
</dbReference>
<reference evidence="1 2" key="1">
    <citation type="journal article" date="2021" name="ISME Commun">
        <title>Automated analysis of genomic sequences facilitates high-throughput and comprehensive description of bacteria.</title>
        <authorList>
            <person name="Hitch T.C.A."/>
        </authorList>
    </citation>
    <scope>NUCLEOTIDE SEQUENCE [LARGE SCALE GENOMIC DNA]</scope>
    <source>
        <strain evidence="1 2">Sanger_02</strain>
    </source>
</reference>
<dbReference type="PANTHER" id="PTHR36928:SF1">
    <property type="entry name" value="PHOSPHATASE YCDX-RELATED"/>
    <property type="match status" value="1"/>
</dbReference>
<dbReference type="InterPro" id="IPR016195">
    <property type="entry name" value="Pol/histidinol_Pase-like"/>
</dbReference>
<evidence type="ECO:0000313" key="1">
    <source>
        <dbReference type="EMBL" id="MCU6699511.1"/>
    </source>
</evidence>
<organism evidence="1 2">
    <name type="scientific">Dorea ammoniilytica</name>
    <dbReference type="NCBI Taxonomy" id="2981788"/>
    <lineage>
        <taxon>Bacteria</taxon>
        <taxon>Bacillati</taxon>
        <taxon>Bacillota</taxon>
        <taxon>Clostridia</taxon>
        <taxon>Lachnospirales</taxon>
        <taxon>Lachnospiraceae</taxon>
        <taxon>Dorea</taxon>
    </lineage>
</organism>
<dbReference type="RefSeq" id="WP_262581080.1">
    <property type="nucleotide sequence ID" value="NZ_JAOQJV010000003.1"/>
</dbReference>
<dbReference type="EMBL" id="JAOQJV010000003">
    <property type="protein sequence ID" value="MCU6699511.1"/>
    <property type="molecule type" value="Genomic_DNA"/>
</dbReference>
<comment type="caution">
    <text evidence="1">The sequence shown here is derived from an EMBL/GenBank/DDBJ whole genome shotgun (WGS) entry which is preliminary data.</text>
</comment>
<sequence>MKKLLAGIHMQCYENAGRDQNTTNLIECMKHDKVRFVSHPDDDRTPLDYDRLVQAARDYHVALEVNNSSLIKKEKRVNCYDNYRTMLDLCQQYRVPITVSSDAHDPSGVGNFTLALELLEEIGFDEDLILTNDIDKLKSFIR</sequence>
<evidence type="ECO:0008006" key="3">
    <source>
        <dbReference type="Google" id="ProtNLM"/>
    </source>
</evidence>
<dbReference type="Gene3D" id="3.20.20.140">
    <property type="entry name" value="Metal-dependent hydrolases"/>
    <property type="match status" value="1"/>
</dbReference>
<name>A0ABT2S4J5_9FIRM</name>
<dbReference type="PANTHER" id="PTHR36928">
    <property type="entry name" value="PHOSPHATASE YCDX-RELATED"/>
    <property type="match status" value="1"/>
</dbReference>
<accession>A0ABT2S4J5</accession>
<keyword evidence="2" id="KW-1185">Reference proteome</keyword>
<evidence type="ECO:0000313" key="2">
    <source>
        <dbReference type="Proteomes" id="UP001207605"/>
    </source>
</evidence>
<protein>
    <recommendedName>
        <fullName evidence="3">PHP domain-containing protein</fullName>
    </recommendedName>
</protein>
<proteinExistence type="predicted"/>
<dbReference type="Proteomes" id="UP001207605">
    <property type="component" value="Unassembled WGS sequence"/>
</dbReference>
<dbReference type="SUPFAM" id="SSF89550">
    <property type="entry name" value="PHP domain-like"/>
    <property type="match status" value="1"/>
</dbReference>
<gene>
    <name evidence="1" type="ORF">OCV65_04580</name>
</gene>